<gene>
    <name evidence="5" type="primary">apmap</name>
    <name evidence="5" type="ORF">g.38266</name>
</gene>
<dbReference type="Gene3D" id="2.120.10.30">
    <property type="entry name" value="TolB, C-terminal domain"/>
    <property type="match status" value="1"/>
</dbReference>
<dbReference type="EMBL" id="GGMR01014452">
    <property type="protein sequence ID" value="MBY27071.1"/>
    <property type="molecule type" value="Transcribed_RNA"/>
</dbReference>
<dbReference type="PANTHER" id="PTHR10426">
    <property type="entry name" value="STRICTOSIDINE SYNTHASE-RELATED"/>
    <property type="match status" value="1"/>
</dbReference>
<dbReference type="Pfam" id="PF03088">
    <property type="entry name" value="Str_synth"/>
    <property type="match status" value="1"/>
</dbReference>
<keyword evidence="3" id="KW-0325">Glycoprotein</keyword>
<feature type="domain" description="Strictosidine synthase conserved region" evidence="4">
    <location>
        <begin position="14"/>
        <end position="100"/>
    </location>
</feature>
<accession>A0A2S2PC81</accession>
<sequence>MDEVIDGVRPKLPNSVVVTSDGTVYWTDSDTNYKLHDGVYTLFVDGTGRLLKYNPKTKKNTVLMKDLQFANGVELSNDESFILVAETVQYRVLKYYLKGPKAGKSEIFIDGLPGMPDNIKRNGKGSFYIPLVFGRIPIFDNIGEYPTIRMMVTKFLGIIDFTLLKINSLYPNLYCKKAMRWIGHFESVSLIKSLSKQRISILKVNEKGQLLSSYHSLDGKVSGICDVEVVGDKIYLGSPFNNFLGIVKIPQGF</sequence>
<name>A0A2S2PC81_SCHGA</name>
<comment type="similarity">
    <text evidence="1">Belongs to the strictosidine synthase family.</text>
</comment>
<dbReference type="GO" id="GO:0012505">
    <property type="term" value="C:endomembrane system"/>
    <property type="evidence" value="ECO:0007669"/>
    <property type="project" value="TreeGrafter"/>
</dbReference>
<dbReference type="PANTHER" id="PTHR10426:SF88">
    <property type="entry name" value="ADIPOCYTE PLASMA MEMBRANE-ASSOCIATED PROTEIN HEMOMUCIN-RELATED"/>
    <property type="match status" value="1"/>
</dbReference>
<organism evidence="5">
    <name type="scientific">Schizaphis graminum</name>
    <name type="common">Green bug aphid</name>
    <dbReference type="NCBI Taxonomy" id="13262"/>
    <lineage>
        <taxon>Eukaryota</taxon>
        <taxon>Metazoa</taxon>
        <taxon>Ecdysozoa</taxon>
        <taxon>Arthropoda</taxon>
        <taxon>Hexapoda</taxon>
        <taxon>Insecta</taxon>
        <taxon>Pterygota</taxon>
        <taxon>Neoptera</taxon>
        <taxon>Paraneoptera</taxon>
        <taxon>Hemiptera</taxon>
        <taxon>Sternorrhyncha</taxon>
        <taxon>Aphidomorpha</taxon>
        <taxon>Aphidoidea</taxon>
        <taxon>Aphididae</taxon>
        <taxon>Aphidini</taxon>
        <taxon>Schizaphis</taxon>
    </lineage>
</organism>
<evidence type="ECO:0000256" key="3">
    <source>
        <dbReference type="ARBA" id="ARBA00023180"/>
    </source>
</evidence>
<dbReference type="AlphaFoldDB" id="A0A2S2PC81"/>
<keyword evidence="2" id="KW-0597">Phosphoprotein</keyword>
<protein>
    <submittedName>
        <fullName evidence="5">Adipocyte plasma membrane-associated protein</fullName>
    </submittedName>
</protein>
<dbReference type="GO" id="GO:0016787">
    <property type="term" value="F:hydrolase activity"/>
    <property type="evidence" value="ECO:0007669"/>
    <property type="project" value="TreeGrafter"/>
</dbReference>
<evidence type="ECO:0000256" key="2">
    <source>
        <dbReference type="ARBA" id="ARBA00022553"/>
    </source>
</evidence>
<evidence type="ECO:0000259" key="4">
    <source>
        <dbReference type="Pfam" id="PF03088"/>
    </source>
</evidence>
<evidence type="ECO:0000256" key="1">
    <source>
        <dbReference type="ARBA" id="ARBA00009191"/>
    </source>
</evidence>
<dbReference type="InterPro" id="IPR018119">
    <property type="entry name" value="Strictosidine_synth_cons-reg"/>
</dbReference>
<proteinExistence type="inferred from homology"/>
<reference evidence="5" key="1">
    <citation type="submission" date="2018-04" db="EMBL/GenBank/DDBJ databases">
        <title>Transcriptome of Schizaphis graminum biotype I.</title>
        <authorList>
            <person name="Scully E.D."/>
            <person name="Geib S.M."/>
            <person name="Palmer N.A."/>
            <person name="Koch K."/>
            <person name="Bradshaw J."/>
            <person name="Heng-Moss T."/>
            <person name="Sarath G."/>
        </authorList>
    </citation>
    <scope>NUCLEOTIDE SEQUENCE</scope>
</reference>
<dbReference type="SUPFAM" id="SSF63829">
    <property type="entry name" value="Calcium-dependent phosphotriesterase"/>
    <property type="match status" value="1"/>
</dbReference>
<dbReference type="InterPro" id="IPR011042">
    <property type="entry name" value="6-blade_b-propeller_TolB-like"/>
</dbReference>
<evidence type="ECO:0000313" key="5">
    <source>
        <dbReference type="EMBL" id="MBY27071.1"/>
    </source>
</evidence>